<keyword evidence="3" id="KW-0862">Zinc</keyword>
<dbReference type="GO" id="GO:0008270">
    <property type="term" value="F:zinc ion binding"/>
    <property type="evidence" value="ECO:0007669"/>
    <property type="project" value="UniProtKB-KW"/>
</dbReference>
<proteinExistence type="predicted"/>
<evidence type="ECO:0000313" key="6">
    <source>
        <dbReference type="EMBL" id="TRM56048.1"/>
    </source>
</evidence>
<name>A0A550BU21_9AGAR</name>
<keyword evidence="1" id="KW-0479">Metal-binding</keyword>
<protein>
    <recommendedName>
        <fullName evidence="5">MYND-type domain-containing protein</fullName>
    </recommendedName>
</protein>
<keyword evidence="2 4" id="KW-0863">Zinc-finger</keyword>
<evidence type="ECO:0000256" key="3">
    <source>
        <dbReference type="ARBA" id="ARBA00022833"/>
    </source>
</evidence>
<dbReference type="SUPFAM" id="SSF144232">
    <property type="entry name" value="HIT/MYND zinc finger-like"/>
    <property type="match status" value="1"/>
</dbReference>
<evidence type="ECO:0000313" key="7">
    <source>
        <dbReference type="Proteomes" id="UP000320762"/>
    </source>
</evidence>
<evidence type="ECO:0000256" key="1">
    <source>
        <dbReference type="ARBA" id="ARBA00022723"/>
    </source>
</evidence>
<feature type="domain" description="MYND-type" evidence="5">
    <location>
        <begin position="348"/>
        <end position="393"/>
    </location>
</feature>
<keyword evidence="7" id="KW-1185">Reference proteome</keyword>
<dbReference type="STRING" id="97359.A0A550BU21"/>
<gene>
    <name evidence="6" type="ORF">BD626DRAFT_267238</name>
</gene>
<comment type="caution">
    <text evidence="6">The sequence shown here is derived from an EMBL/GenBank/DDBJ whole genome shotgun (WGS) entry which is preliminary data.</text>
</comment>
<dbReference type="InterPro" id="IPR002893">
    <property type="entry name" value="Znf_MYND"/>
</dbReference>
<organism evidence="6 7">
    <name type="scientific">Schizophyllum amplum</name>
    <dbReference type="NCBI Taxonomy" id="97359"/>
    <lineage>
        <taxon>Eukaryota</taxon>
        <taxon>Fungi</taxon>
        <taxon>Dikarya</taxon>
        <taxon>Basidiomycota</taxon>
        <taxon>Agaricomycotina</taxon>
        <taxon>Agaricomycetes</taxon>
        <taxon>Agaricomycetidae</taxon>
        <taxon>Agaricales</taxon>
        <taxon>Schizophyllaceae</taxon>
        <taxon>Schizophyllum</taxon>
    </lineage>
</organism>
<accession>A0A550BU21</accession>
<dbReference type="EMBL" id="VDMD01000081">
    <property type="protein sequence ID" value="TRM56048.1"/>
    <property type="molecule type" value="Genomic_DNA"/>
</dbReference>
<dbReference type="OrthoDB" id="2998255at2759"/>
<dbReference type="AlphaFoldDB" id="A0A550BU21"/>
<reference evidence="6 7" key="1">
    <citation type="journal article" date="2019" name="New Phytol.">
        <title>Comparative genomics reveals unique wood-decay strategies and fruiting body development in the Schizophyllaceae.</title>
        <authorList>
            <person name="Almasi E."/>
            <person name="Sahu N."/>
            <person name="Krizsan K."/>
            <person name="Balint B."/>
            <person name="Kovacs G.M."/>
            <person name="Kiss B."/>
            <person name="Cseklye J."/>
            <person name="Drula E."/>
            <person name="Henrissat B."/>
            <person name="Nagy I."/>
            <person name="Chovatia M."/>
            <person name="Adam C."/>
            <person name="LaButti K."/>
            <person name="Lipzen A."/>
            <person name="Riley R."/>
            <person name="Grigoriev I.V."/>
            <person name="Nagy L.G."/>
        </authorList>
    </citation>
    <scope>NUCLEOTIDE SEQUENCE [LARGE SCALE GENOMIC DNA]</scope>
    <source>
        <strain evidence="6 7">NL-1724</strain>
    </source>
</reference>
<dbReference type="Gene3D" id="6.10.140.2220">
    <property type="match status" value="1"/>
</dbReference>
<evidence type="ECO:0000259" key="5">
    <source>
        <dbReference type="PROSITE" id="PS50865"/>
    </source>
</evidence>
<dbReference type="PROSITE" id="PS50865">
    <property type="entry name" value="ZF_MYND_2"/>
    <property type="match status" value="1"/>
</dbReference>
<sequence>MASAKDLKTVDLRIASLVVQSLKNPSIAPMCIPVLSDGLAFIKVGDTWERHIRSRFKDLLNLALTFVSTPFTDEQIEEMEKSLWVCRCDMRDYVPRRFHEEPMAHRATGVVDHSFPRVVMSLASAVCQALGEVTPASLDQAGARGKWPPSTASLLPNGPYPVIQACLQWLKFTEKTFKTQTFPLFFLASIMKLCPSLRRPVAESAELREYVGRRFHDSITSIEKSYDPPLSFPKPLHSIRHISEFCNEIHEVCDDWSDWLAPIAPALYKDVGRFLELLPRLDLDDEEKADYRRICGNFEQAAWLAMPEDARPPREWPSLDDALAGLGRPHMLLYRKLSDLQERRECMSPICFRPAEYQPAGMRVCACRIAAYCSRGCQREHWRWKRAPHKDVCADVKKAYEVFKEIPREDRFMSSESGYLIFKEGMEGIGFDEDHSHEVFSSLEELEHAREAMERKKPVVLRR</sequence>
<evidence type="ECO:0000256" key="4">
    <source>
        <dbReference type="PROSITE-ProRule" id="PRU00134"/>
    </source>
</evidence>
<evidence type="ECO:0000256" key="2">
    <source>
        <dbReference type="ARBA" id="ARBA00022771"/>
    </source>
</evidence>
<dbReference type="Proteomes" id="UP000320762">
    <property type="component" value="Unassembled WGS sequence"/>
</dbReference>